<dbReference type="AlphaFoldDB" id="A0A1S6HMY8"/>
<dbReference type="KEGG" id="spsw:Sps_01722"/>
<dbReference type="GO" id="GO:0005576">
    <property type="term" value="C:extracellular region"/>
    <property type="evidence" value="ECO:0007669"/>
    <property type="project" value="InterPro"/>
</dbReference>
<dbReference type="Gene3D" id="3.90.176.10">
    <property type="entry name" value="Toxin ADP-ribosyltransferase, Chain A, domain 1"/>
    <property type="match status" value="1"/>
</dbReference>
<gene>
    <name evidence="2" type="ORF">Sps_01722</name>
</gene>
<feature type="domain" description="ADP ribosyltransferase" evidence="1">
    <location>
        <begin position="65"/>
        <end position="214"/>
    </location>
</feature>
<protein>
    <submittedName>
        <fullName evidence="2">ADP-ribosyltransferase exoenzyme</fullName>
    </submittedName>
</protein>
<dbReference type="Pfam" id="PF03496">
    <property type="entry name" value="ADPrib_exo_Tox"/>
    <property type="match status" value="1"/>
</dbReference>
<name>A0A1S6HMY8_9GAMM</name>
<evidence type="ECO:0000313" key="2">
    <source>
        <dbReference type="EMBL" id="AQS36886.1"/>
    </source>
</evidence>
<dbReference type="Proteomes" id="UP000189545">
    <property type="component" value="Chromosome"/>
</dbReference>
<keyword evidence="3" id="KW-1185">Reference proteome</keyword>
<dbReference type="PROSITE" id="PS51996">
    <property type="entry name" value="TR_MART"/>
    <property type="match status" value="1"/>
</dbReference>
<reference evidence="2 3" key="1">
    <citation type="submission" date="2016-03" db="EMBL/GenBank/DDBJ databases">
        <title>Complete genome sequence of Shewanella psychrophila WP2, a deep sea bacterium isolated from west Pacific sediment.</title>
        <authorList>
            <person name="Xu G."/>
            <person name="Jian H."/>
        </authorList>
    </citation>
    <scope>NUCLEOTIDE SEQUENCE [LARGE SCALE GENOMIC DNA]</scope>
    <source>
        <strain evidence="2 3">WP2</strain>
    </source>
</reference>
<proteinExistence type="predicted"/>
<dbReference type="InterPro" id="IPR003540">
    <property type="entry name" value="ADP-ribosyltransferase"/>
</dbReference>
<evidence type="ECO:0000313" key="3">
    <source>
        <dbReference type="Proteomes" id="UP000189545"/>
    </source>
</evidence>
<dbReference type="SUPFAM" id="SSF56399">
    <property type="entry name" value="ADP-ribosylation"/>
    <property type="match status" value="1"/>
</dbReference>
<dbReference type="RefSeq" id="WP_077752126.1">
    <property type="nucleotide sequence ID" value="NZ_CP014782.1"/>
</dbReference>
<dbReference type="EMBL" id="CP014782">
    <property type="protein sequence ID" value="AQS36886.1"/>
    <property type="molecule type" value="Genomic_DNA"/>
</dbReference>
<evidence type="ECO:0000259" key="1">
    <source>
        <dbReference type="Pfam" id="PF03496"/>
    </source>
</evidence>
<dbReference type="GO" id="GO:0016740">
    <property type="term" value="F:transferase activity"/>
    <property type="evidence" value="ECO:0007669"/>
    <property type="project" value="UniProtKB-KW"/>
</dbReference>
<keyword evidence="2" id="KW-0808">Transferase</keyword>
<accession>A0A1S6HMY8</accession>
<dbReference type="OrthoDB" id="5865134at2"/>
<organism evidence="2 3">
    <name type="scientific">Shewanella psychrophila</name>
    <dbReference type="NCBI Taxonomy" id="225848"/>
    <lineage>
        <taxon>Bacteria</taxon>
        <taxon>Pseudomonadati</taxon>
        <taxon>Pseudomonadota</taxon>
        <taxon>Gammaproteobacteria</taxon>
        <taxon>Alteromonadales</taxon>
        <taxon>Shewanellaceae</taxon>
        <taxon>Shewanella</taxon>
    </lineage>
</organism>
<sequence length="247" mass="28159">MKLNYSKILIISLFFIPFHTIAGLTFNPQHYSPTEIKHIIEDLSDPGTSDNLETYYRVRDELYQQANQQMNTLSDEELHALERFQDDAYQSVRDVFRRGIIEQETSQLIKVMDSAFENGIKFKGIVYRGESLLSKYGHLVEVGDVVSPSSFISTSVSKMSAFIFHNGQMSRFELIKGVHGIVIPSVRDDELEVLINRNSYFEVTAINTTPEGNQIVYSEITYEQIGDRPIKDFHTGEVITAEEACSL</sequence>